<dbReference type="SUPFAM" id="SSF160755">
    <property type="entry name" value="YugN-like"/>
    <property type="match status" value="1"/>
</dbReference>
<dbReference type="Gene3D" id="3.30.310.100">
    <property type="entry name" value="YugN-like"/>
    <property type="match status" value="1"/>
</dbReference>
<dbReference type="InterPro" id="IPR036491">
    <property type="entry name" value="YugN-like_sf"/>
</dbReference>
<dbReference type="RefSeq" id="WP_066202090.1">
    <property type="nucleotide sequence ID" value="NZ_CBCSAS010000001.1"/>
</dbReference>
<organism evidence="1 2">
    <name type="scientific">Hydrogenibacillus schlegelii</name>
    <name type="common">Bacillus schlegelii</name>
    <dbReference type="NCBI Taxonomy" id="1484"/>
    <lineage>
        <taxon>Bacteria</taxon>
        <taxon>Bacillati</taxon>
        <taxon>Bacillota</taxon>
        <taxon>Bacilli</taxon>
        <taxon>Bacillales</taxon>
        <taxon>Bacillales Family X. Incertae Sedis</taxon>
        <taxon>Hydrogenibacillus</taxon>
    </lineage>
</organism>
<dbReference type="Pfam" id="PF08868">
    <property type="entry name" value="YugN"/>
    <property type="match status" value="1"/>
</dbReference>
<dbReference type="InterPro" id="IPR014967">
    <property type="entry name" value="Uncharacterised_YugN-like"/>
</dbReference>
<dbReference type="AlphaFoldDB" id="A0A132MH04"/>
<proteinExistence type="predicted"/>
<evidence type="ECO:0000313" key="2">
    <source>
        <dbReference type="Proteomes" id="UP000243024"/>
    </source>
</evidence>
<dbReference type="STRING" id="1484.SA87_03160"/>
<comment type="caution">
    <text evidence="1">The sequence shown here is derived from an EMBL/GenBank/DDBJ whole genome shotgun (WGS) entry which is preliminary data.</text>
</comment>
<dbReference type="OrthoDB" id="2988890at2"/>
<gene>
    <name evidence="1" type="ORF">SA87_03160</name>
</gene>
<evidence type="ECO:0000313" key="1">
    <source>
        <dbReference type="EMBL" id="OAR03850.1"/>
    </source>
</evidence>
<dbReference type="Proteomes" id="UP000243024">
    <property type="component" value="Unassembled WGS sequence"/>
</dbReference>
<reference evidence="1 2" key="1">
    <citation type="submission" date="2015-09" db="EMBL/GenBank/DDBJ databases">
        <title>Draft genome sequence of Hydrogenibacillus schlegelii DSM 2000.</title>
        <authorList>
            <person name="Hemp J."/>
        </authorList>
    </citation>
    <scope>NUCLEOTIDE SEQUENCE [LARGE SCALE GENOMIC DNA]</scope>
    <source>
        <strain evidence="1 2">MA 48</strain>
    </source>
</reference>
<sequence length="147" mass="16173">MLRLSGEGIEGKEMTFGEALMRLRPLRFELGGGWEYDGGYLDRLLARVGESDYYIRLPIAVVAGALDAPAARVRFGTPFLLRHVLQHGVGPMPAHPFFDAQGLSAMWNQFQPPKDPDAPIDEDRWREASEAVVQKVREALAGAPVAG</sequence>
<accession>A0A132MH04</accession>
<dbReference type="EMBL" id="JXBB01000034">
    <property type="protein sequence ID" value="OAR03850.1"/>
    <property type="molecule type" value="Genomic_DNA"/>
</dbReference>
<name>A0A132MH04_HYDSH</name>
<protein>
    <submittedName>
        <fullName evidence="1">Uncharacterized protein</fullName>
    </submittedName>
</protein>
<keyword evidence="2" id="KW-1185">Reference proteome</keyword>